<keyword evidence="4" id="KW-1185">Reference proteome</keyword>
<sequence>MKARFAVVAICFISMLVIRAQETVGNQLEFSLLRQNDEILIYPADKNGLYEKLKQLQLGKRSTLSFGGSYRFQSEAFINEQFSAELDQGDIWFLNRFQFHTHLKVAEKLELFAEINSSLISSKANLSPVDRDDLAVNQFFARYIFNDQWNLLLGRQNLRLGSGRLVDIREGPNVRLSFDMAQLEFQNPQTNVTAFYAVPVRLEQGVFDNDALDLQESVAALYWTQNWNKSNSTDVYAIYKEEEAKTWDSGTADDNRLSLGLRHFGSLGKIAYNNEFVYQTGSFGNLDIRAWTASFNLEYPIEIMGNKGVVGLKTEVISGDKDADDGVLNTFDGLYPRGAYFGRVARIGPSNLFDIHPYVNTNLDRFSLELDYVAFWRFSREDGVYGPPLNLQYPSDNTRRFIGHQIGTITSFAVNRSISLELETNLIFPGDFLADSGLDDTLFHTVFTAEFKF</sequence>
<comment type="caution">
    <text evidence="3">The sequence shown here is derived from an EMBL/GenBank/DDBJ whole genome shotgun (WGS) entry which is preliminary data.</text>
</comment>
<feature type="domain" description="Alginate export" evidence="2">
    <location>
        <begin position="64"/>
        <end position="436"/>
    </location>
</feature>
<keyword evidence="1" id="KW-0732">Signal</keyword>
<feature type="signal peptide" evidence="1">
    <location>
        <begin position="1"/>
        <end position="20"/>
    </location>
</feature>
<dbReference type="EMBL" id="WXYO01000002">
    <property type="protein sequence ID" value="NAS11500.1"/>
    <property type="molecule type" value="Genomic_DNA"/>
</dbReference>
<evidence type="ECO:0000259" key="2">
    <source>
        <dbReference type="Pfam" id="PF13372"/>
    </source>
</evidence>
<dbReference type="Proteomes" id="UP000475249">
    <property type="component" value="Unassembled WGS sequence"/>
</dbReference>
<protein>
    <submittedName>
        <fullName evidence="3">Alginate export family protein</fullName>
    </submittedName>
</protein>
<gene>
    <name evidence="3" type="ORF">GTQ38_05775</name>
</gene>
<accession>A0A6L9E9V9</accession>
<organism evidence="3 4">
    <name type="scientific">Poritiphilus flavus</name>
    <dbReference type="NCBI Taxonomy" id="2697053"/>
    <lineage>
        <taxon>Bacteria</taxon>
        <taxon>Pseudomonadati</taxon>
        <taxon>Bacteroidota</taxon>
        <taxon>Flavobacteriia</taxon>
        <taxon>Flavobacteriales</taxon>
        <taxon>Flavobacteriaceae</taxon>
        <taxon>Poritiphilus</taxon>
    </lineage>
</organism>
<evidence type="ECO:0000313" key="3">
    <source>
        <dbReference type="EMBL" id="NAS11500.1"/>
    </source>
</evidence>
<evidence type="ECO:0000256" key="1">
    <source>
        <dbReference type="SAM" id="SignalP"/>
    </source>
</evidence>
<dbReference type="AlphaFoldDB" id="A0A6L9E9V9"/>
<reference evidence="3 4" key="1">
    <citation type="submission" date="2020-01" db="EMBL/GenBank/DDBJ databases">
        <title>Bacteria diversity of Porities sp.</title>
        <authorList>
            <person name="Wang G."/>
        </authorList>
    </citation>
    <scope>NUCLEOTIDE SEQUENCE [LARGE SCALE GENOMIC DNA]</scope>
    <source>
        <strain evidence="3 4">R33</strain>
    </source>
</reference>
<proteinExistence type="predicted"/>
<evidence type="ECO:0000313" key="4">
    <source>
        <dbReference type="Proteomes" id="UP000475249"/>
    </source>
</evidence>
<feature type="chain" id="PRO_5026998348" evidence="1">
    <location>
        <begin position="21"/>
        <end position="453"/>
    </location>
</feature>
<name>A0A6L9E9V9_9FLAO</name>
<dbReference type="Pfam" id="PF13372">
    <property type="entry name" value="Alginate_exp"/>
    <property type="match status" value="1"/>
</dbReference>
<dbReference type="RefSeq" id="WP_161434522.1">
    <property type="nucleotide sequence ID" value="NZ_WXYO01000002.1"/>
</dbReference>
<dbReference type="InterPro" id="IPR025388">
    <property type="entry name" value="Alginate_export_dom"/>
</dbReference>